<dbReference type="PROSITE" id="PS50969">
    <property type="entry name" value="FCP1"/>
    <property type="match status" value="1"/>
</dbReference>
<keyword evidence="1" id="KW-0811">Translocation</keyword>
<comment type="similarity">
    <text evidence="1">Belongs to the TIM50 family.</text>
</comment>
<keyword evidence="1" id="KW-0813">Transport</keyword>
<comment type="caution">
    <text evidence="3">The sequence shown here is derived from an EMBL/GenBank/DDBJ whole genome shotgun (WGS) entry which is preliminary data.</text>
</comment>
<keyword evidence="4" id="KW-1185">Reference proteome</keyword>
<dbReference type="SMART" id="SM00577">
    <property type="entry name" value="CPDc"/>
    <property type="match status" value="1"/>
</dbReference>
<dbReference type="InterPro" id="IPR036412">
    <property type="entry name" value="HAD-like_sf"/>
</dbReference>
<dbReference type="Gene3D" id="3.40.50.1000">
    <property type="entry name" value="HAD superfamily/HAD-like"/>
    <property type="match status" value="1"/>
</dbReference>
<evidence type="ECO:0000259" key="2">
    <source>
        <dbReference type="PROSITE" id="PS50969"/>
    </source>
</evidence>
<evidence type="ECO:0000256" key="1">
    <source>
        <dbReference type="RuleBase" id="RU365079"/>
    </source>
</evidence>
<dbReference type="AlphaFoldDB" id="A0A6A4NU72"/>
<dbReference type="PANTHER" id="PTHR12210">
    <property type="entry name" value="DULLARD PROTEIN PHOSPHATASE"/>
    <property type="match status" value="1"/>
</dbReference>
<dbReference type="Pfam" id="PF03031">
    <property type="entry name" value="NIF"/>
    <property type="match status" value="1"/>
</dbReference>
<dbReference type="OrthoDB" id="1711508at2759"/>
<organism evidence="3 4">
    <name type="scientific">Lupinus albus</name>
    <name type="common">White lupine</name>
    <name type="synonym">Lupinus termis</name>
    <dbReference type="NCBI Taxonomy" id="3870"/>
    <lineage>
        <taxon>Eukaryota</taxon>
        <taxon>Viridiplantae</taxon>
        <taxon>Streptophyta</taxon>
        <taxon>Embryophyta</taxon>
        <taxon>Tracheophyta</taxon>
        <taxon>Spermatophyta</taxon>
        <taxon>Magnoliopsida</taxon>
        <taxon>eudicotyledons</taxon>
        <taxon>Gunneridae</taxon>
        <taxon>Pentapetalae</taxon>
        <taxon>rosids</taxon>
        <taxon>fabids</taxon>
        <taxon>Fabales</taxon>
        <taxon>Fabaceae</taxon>
        <taxon>Papilionoideae</taxon>
        <taxon>50 kb inversion clade</taxon>
        <taxon>genistoids sensu lato</taxon>
        <taxon>core genistoids</taxon>
        <taxon>Genisteae</taxon>
        <taxon>Lupinus</taxon>
    </lineage>
</organism>
<dbReference type="GO" id="GO:0005744">
    <property type="term" value="C:TIM23 mitochondrial import inner membrane translocase complex"/>
    <property type="evidence" value="ECO:0007669"/>
    <property type="project" value="UniProtKB-UniRule"/>
</dbReference>
<comment type="function">
    <text evidence="1">Essential component of the TIM23 complex, a complex that mediates the translocation of transit peptide-containing proteins across the mitochondrial inner membrane.</text>
</comment>
<dbReference type="Proteomes" id="UP000447434">
    <property type="component" value="Chromosome 20"/>
</dbReference>
<accession>A0A6A4NU72</accession>
<evidence type="ECO:0000313" key="3">
    <source>
        <dbReference type="EMBL" id="KAE9590879.1"/>
    </source>
</evidence>
<dbReference type="GO" id="GO:0015031">
    <property type="term" value="P:protein transport"/>
    <property type="evidence" value="ECO:0007669"/>
    <property type="project" value="UniProtKB-KW"/>
</dbReference>
<proteinExistence type="inferred from homology"/>
<dbReference type="InterPro" id="IPR023214">
    <property type="entry name" value="HAD_sf"/>
</dbReference>
<gene>
    <name evidence="3" type="ORF">Lalb_Chr20g0112271</name>
</gene>
<dbReference type="EMBL" id="WOCE01000020">
    <property type="protein sequence ID" value="KAE9590879.1"/>
    <property type="molecule type" value="Genomic_DNA"/>
</dbReference>
<evidence type="ECO:0000313" key="4">
    <source>
        <dbReference type="Proteomes" id="UP000447434"/>
    </source>
</evidence>
<protein>
    <recommendedName>
        <fullName evidence="1">Mitochondrial import inner membrane translocase subunit TIM50</fullName>
    </recommendedName>
</protein>
<comment type="subunit">
    <text evidence="1">Component of the TIM23 complex.</text>
</comment>
<feature type="domain" description="FCP1 homology" evidence="2">
    <location>
        <begin position="48"/>
        <end position="229"/>
    </location>
</feature>
<keyword evidence="1" id="KW-0653">Protein transport</keyword>
<name>A0A6A4NU72_LUPAL</name>
<keyword evidence="1" id="KW-0496">Mitochondrion</keyword>
<comment type="subcellular location">
    <subcellularLocation>
        <location evidence="1">Mitochondrion inner membrane</location>
        <topology evidence="1">Single-pass membrane protein</topology>
    </subcellularLocation>
</comment>
<dbReference type="InterPro" id="IPR050365">
    <property type="entry name" value="TIM50"/>
</dbReference>
<dbReference type="InterPro" id="IPR004274">
    <property type="entry name" value="FCP1_dom"/>
</dbReference>
<sequence length="273" mass="31454">MVGRNTLSRYYYDSDTSYYSTDYSDSEDDYVDAKGKEILGFSLEKLNLGPRKKLLVLNLNGFLVNRIHHTKVNEIPKSRSPDAVYRNFKVFRRPYVEEFMKFCLERFELGIWSSAIEHNVDDALNCSIGSSTKKLLFVWDQNQCLDSGFKSLENANKPLFFKELKKIWDQIKKGGPFSASNTLLIDDKPNKAFLNTPHTGIFPEPWKVQDKDDKTLDPKGELCLFLEGLANANDVTSYVKENPFGNSAITSSHSDWDYYCNVQKCIQSRIYQK</sequence>
<keyword evidence="1" id="KW-0809">Transit peptide</keyword>
<reference evidence="4" key="1">
    <citation type="journal article" date="2020" name="Nat. Commun.">
        <title>Genome sequence of the cluster root forming white lupin.</title>
        <authorList>
            <person name="Hufnagel B."/>
            <person name="Marques A."/>
            <person name="Soriano A."/>
            <person name="Marques L."/>
            <person name="Divol F."/>
            <person name="Doumas P."/>
            <person name="Sallet E."/>
            <person name="Mancinotti D."/>
            <person name="Carrere S."/>
            <person name="Marande W."/>
            <person name="Arribat S."/>
            <person name="Keller J."/>
            <person name="Huneau C."/>
            <person name="Blein T."/>
            <person name="Aime D."/>
            <person name="Laguerre M."/>
            <person name="Taylor J."/>
            <person name="Schubert V."/>
            <person name="Nelson M."/>
            <person name="Geu-Flores F."/>
            <person name="Crespi M."/>
            <person name="Gallardo-Guerrero K."/>
            <person name="Delaux P.-M."/>
            <person name="Salse J."/>
            <person name="Berges H."/>
            <person name="Guyot R."/>
            <person name="Gouzy J."/>
            <person name="Peret B."/>
        </authorList>
    </citation>
    <scope>NUCLEOTIDE SEQUENCE [LARGE SCALE GENOMIC DNA]</scope>
    <source>
        <strain evidence="4">cv. Amiga</strain>
    </source>
</reference>
<dbReference type="SUPFAM" id="SSF56784">
    <property type="entry name" value="HAD-like"/>
    <property type="match status" value="1"/>
</dbReference>